<name>A0A5E4F7V2_PRUDU</name>
<evidence type="ECO:0000259" key="1">
    <source>
        <dbReference type="Pfam" id="PF03478"/>
    </source>
</evidence>
<protein>
    <submittedName>
        <fullName evidence="2">PREDICTED: F-box</fullName>
    </submittedName>
</protein>
<evidence type="ECO:0000313" key="2">
    <source>
        <dbReference type="EMBL" id="VVA23772.1"/>
    </source>
</evidence>
<dbReference type="InterPro" id="IPR005174">
    <property type="entry name" value="KIB1-4_b-propeller"/>
</dbReference>
<dbReference type="PANTHER" id="PTHR44259:SF93">
    <property type="entry name" value="PROTEIN, PUTATIVE (DUF295)-RELATED"/>
    <property type="match status" value="1"/>
</dbReference>
<dbReference type="InParanoid" id="A0A5E4F7V2"/>
<evidence type="ECO:0000313" key="3">
    <source>
        <dbReference type="Proteomes" id="UP000327085"/>
    </source>
</evidence>
<dbReference type="Pfam" id="PF03478">
    <property type="entry name" value="Beta-prop_KIB1-4"/>
    <property type="match status" value="1"/>
</dbReference>
<dbReference type="Proteomes" id="UP000327085">
    <property type="component" value="Chromosome 6"/>
</dbReference>
<organism evidence="2 3">
    <name type="scientific">Prunus dulcis</name>
    <name type="common">Almond</name>
    <name type="synonym">Amygdalus dulcis</name>
    <dbReference type="NCBI Taxonomy" id="3755"/>
    <lineage>
        <taxon>Eukaryota</taxon>
        <taxon>Viridiplantae</taxon>
        <taxon>Streptophyta</taxon>
        <taxon>Embryophyta</taxon>
        <taxon>Tracheophyta</taxon>
        <taxon>Spermatophyta</taxon>
        <taxon>Magnoliopsida</taxon>
        <taxon>eudicotyledons</taxon>
        <taxon>Gunneridae</taxon>
        <taxon>Pentapetalae</taxon>
        <taxon>rosids</taxon>
        <taxon>fabids</taxon>
        <taxon>Rosales</taxon>
        <taxon>Rosaceae</taxon>
        <taxon>Amygdaloideae</taxon>
        <taxon>Amygdaleae</taxon>
        <taxon>Prunus</taxon>
    </lineage>
</organism>
<dbReference type="PANTHER" id="PTHR44259">
    <property type="entry name" value="OS07G0183000 PROTEIN-RELATED"/>
    <property type="match status" value="1"/>
</dbReference>
<reference evidence="3" key="1">
    <citation type="journal article" date="2020" name="Plant J.">
        <title>Transposons played a major role in the diversification between the closely related almond and peach genomes: results from the almond genome sequence.</title>
        <authorList>
            <person name="Alioto T."/>
            <person name="Alexiou K.G."/>
            <person name="Bardil A."/>
            <person name="Barteri F."/>
            <person name="Castanera R."/>
            <person name="Cruz F."/>
            <person name="Dhingra A."/>
            <person name="Duval H."/>
            <person name="Fernandez I Marti A."/>
            <person name="Frias L."/>
            <person name="Galan B."/>
            <person name="Garcia J.L."/>
            <person name="Howad W."/>
            <person name="Gomez-Garrido J."/>
            <person name="Gut M."/>
            <person name="Julca I."/>
            <person name="Morata J."/>
            <person name="Puigdomenech P."/>
            <person name="Ribeca P."/>
            <person name="Rubio Cabetas M.J."/>
            <person name="Vlasova A."/>
            <person name="Wirthensohn M."/>
            <person name="Garcia-Mas J."/>
            <person name="Gabaldon T."/>
            <person name="Casacuberta J.M."/>
            <person name="Arus P."/>
        </authorList>
    </citation>
    <scope>NUCLEOTIDE SEQUENCE [LARGE SCALE GENOMIC DNA]</scope>
    <source>
        <strain evidence="3">cv. Texas</strain>
    </source>
</reference>
<accession>A0A5E4F7V2</accession>
<dbReference type="InterPro" id="IPR050942">
    <property type="entry name" value="F-box_BR-signaling"/>
</dbReference>
<sequence length="130" mass="14623">MLHVRRILKPKEGRDGDLLTDSFKVYKVVFDDKDGSIVHQVEVESIGDEALVVGDNHSAPVLASNFPGCQPNSVHYTKDLLKRQHPDGRPFDMAVNNLENETSTRFYSPNCWHKGMPLAAWICPQFNGLC</sequence>
<dbReference type="AlphaFoldDB" id="A0A5E4F7V2"/>
<proteinExistence type="predicted"/>
<feature type="domain" description="KIB1-4 beta-propeller" evidence="1">
    <location>
        <begin position="2"/>
        <end position="89"/>
    </location>
</feature>
<dbReference type="EMBL" id="CABIKO010000074">
    <property type="protein sequence ID" value="VVA23772.1"/>
    <property type="molecule type" value="Genomic_DNA"/>
</dbReference>
<gene>
    <name evidence="2" type="ORF">ALMOND_2B018352</name>
</gene>
<dbReference type="Gramene" id="VVA23772">
    <property type="protein sequence ID" value="VVA23772"/>
    <property type="gene ID" value="Prudul26B018352"/>
</dbReference>